<dbReference type="EMBL" id="JABELX010000008">
    <property type="protein sequence ID" value="NNH72792.1"/>
    <property type="molecule type" value="Genomic_DNA"/>
</dbReference>
<evidence type="ECO:0000313" key="2">
    <source>
        <dbReference type="Proteomes" id="UP000586827"/>
    </source>
</evidence>
<proteinExistence type="predicted"/>
<protein>
    <submittedName>
        <fullName evidence="1">Uncharacterized protein</fullName>
    </submittedName>
</protein>
<organism evidence="1 2">
    <name type="scientific">Nocardia uniformis</name>
    <dbReference type="NCBI Taxonomy" id="53432"/>
    <lineage>
        <taxon>Bacteria</taxon>
        <taxon>Bacillati</taxon>
        <taxon>Actinomycetota</taxon>
        <taxon>Actinomycetes</taxon>
        <taxon>Mycobacteriales</taxon>
        <taxon>Nocardiaceae</taxon>
        <taxon>Nocardia</taxon>
    </lineage>
</organism>
<comment type="caution">
    <text evidence="1">The sequence shown here is derived from an EMBL/GenBank/DDBJ whole genome shotgun (WGS) entry which is preliminary data.</text>
</comment>
<accession>A0A849C254</accession>
<dbReference type="AlphaFoldDB" id="A0A849C254"/>
<name>A0A849C254_9NOCA</name>
<dbReference type="Proteomes" id="UP000586827">
    <property type="component" value="Unassembled WGS sequence"/>
</dbReference>
<sequence>MDNWDRDAIDLCGPGYIEFYANGTGKFAIIAVNGGMDCRPEQHDGRDGVGFSWEGNDECDPASGRGWAVVAEDGILRGRLYFHLGDESGFRAVPFDSAGPEERH</sequence>
<reference evidence="1 2" key="1">
    <citation type="submission" date="2020-05" db="EMBL/GenBank/DDBJ databases">
        <title>MicrobeNet Type strains.</title>
        <authorList>
            <person name="Nicholson A.C."/>
        </authorList>
    </citation>
    <scope>NUCLEOTIDE SEQUENCE [LARGE SCALE GENOMIC DNA]</scope>
    <source>
        <strain evidence="1 2">JCM 3224</strain>
    </source>
</reference>
<keyword evidence="2" id="KW-1185">Reference proteome</keyword>
<gene>
    <name evidence="1" type="ORF">HLB23_23500</name>
</gene>
<evidence type="ECO:0000313" key="1">
    <source>
        <dbReference type="EMBL" id="NNH72792.1"/>
    </source>
</evidence>